<reference evidence="1 2" key="1">
    <citation type="journal article" date="2021" name="Elife">
        <title>Chloroplast acquisition without the gene transfer in kleptoplastic sea slugs, Plakobranchus ocellatus.</title>
        <authorList>
            <person name="Maeda T."/>
            <person name="Takahashi S."/>
            <person name="Yoshida T."/>
            <person name="Shimamura S."/>
            <person name="Takaki Y."/>
            <person name="Nagai Y."/>
            <person name="Toyoda A."/>
            <person name="Suzuki Y."/>
            <person name="Arimoto A."/>
            <person name="Ishii H."/>
            <person name="Satoh N."/>
            <person name="Nishiyama T."/>
            <person name="Hasebe M."/>
            <person name="Maruyama T."/>
            <person name="Minagawa J."/>
            <person name="Obokata J."/>
            <person name="Shigenobu S."/>
        </authorList>
    </citation>
    <scope>NUCLEOTIDE SEQUENCE [LARGE SCALE GENOMIC DNA]</scope>
</reference>
<organism evidence="1 2">
    <name type="scientific">Plakobranchus ocellatus</name>
    <dbReference type="NCBI Taxonomy" id="259542"/>
    <lineage>
        <taxon>Eukaryota</taxon>
        <taxon>Metazoa</taxon>
        <taxon>Spiralia</taxon>
        <taxon>Lophotrochozoa</taxon>
        <taxon>Mollusca</taxon>
        <taxon>Gastropoda</taxon>
        <taxon>Heterobranchia</taxon>
        <taxon>Euthyneura</taxon>
        <taxon>Panpulmonata</taxon>
        <taxon>Sacoglossa</taxon>
        <taxon>Placobranchoidea</taxon>
        <taxon>Plakobranchidae</taxon>
        <taxon>Plakobranchus</taxon>
    </lineage>
</organism>
<evidence type="ECO:0000313" key="2">
    <source>
        <dbReference type="Proteomes" id="UP000735302"/>
    </source>
</evidence>
<sequence>MSTIENQLRMPVSCNPSVQACKHCLRKRKSLNFSGSPGRAGLGPPKQHYGFWDSGARLGWVPQNSYTVSGYLELAWLGPPKQLYSSGSLRLGWAGLGWVPQNSCTVSGSLELAGLGPPKKPYSFWVSRTGWAGSPKTALQLLGLRGWLGWLKLGHILALRSM</sequence>
<name>A0AAV4B7B6_9GAST</name>
<proteinExistence type="predicted"/>
<evidence type="ECO:0000313" key="1">
    <source>
        <dbReference type="EMBL" id="GFO15503.1"/>
    </source>
</evidence>
<protein>
    <submittedName>
        <fullName evidence="1">Uncharacterized protein</fullName>
    </submittedName>
</protein>
<dbReference type="AlphaFoldDB" id="A0AAV4B7B6"/>
<gene>
    <name evidence="1" type="ORF">PoB_004200800</name>
</gene>
<comment type="caution">
    <text evidence="1">The sequence shown here is derived from an EMBL/GenBank/DDBJ whole genome shotgun (WGS) entry which is preliminary data.</text>
</comment>
<dbReference type="Proteomes" id="UP000735302">
    <property type="component" value="Unassembled WGS sequence"/>
</dbReference>
<accession>A0AAV4B7B6</accession>
<keyword evidence="2" id="KW-1185">Reference proteome</keyword>
<dbReference type="EMBL" id="BLXT01004610">
    <property type="protein sequence ID" value="GFO15503.1"/>
    <property type="molecule type" value="Genomic_DNA"/>
</dbReference>